<gene>
    <name evidence="2" type="primary">LOC34619555</name>
</gene>
<dbReference type="GeneID" id="34619555"/>
<dbReference type="Proteomes" id="UP000515125">
    <property type="component" value="Unplaced"/>
</dbReference>
<dbReference type="OrthoDB" id="354950at2759"/>
<keyword evidence="1" id="KW-1185">Reference proteome</keyword>
<dbReference type="RefSeq" id="XP_026192120.1">
    <property type="nucleotide sequence ID" value="XM_026336335.1"/>
</dbReference>
<sequence>MAKAWNPRPVERVEGLKDWCASSTPYESSNQSFISQEKPPANKEAQERILRVAKLLADEPVPVELRCDANGSAERSAALEAIVPRFEKAVRETDSPDLAFIPTVSTYRNRGMDKVCPPWHLLVGGSFYKNAGIDILERLQTFEEVVNGLPVDYGDMLQYIVYASLCAVITLLSITGPPEQETAQWKKLRLLLDKIEGGFVPMRLMAQVDNYIRQYAALIESAVLSRVVPVSVRAMALLCVGLWAKERGVFRFGSYETRPKGIHDASLPLTKGRLLTTLNKVYMRNVDPLAPIKAAASLLNLIHATKKDDFNLTNTAVFYACGPVHMFASSEEVIVFLGSQRGRQMQREQQIEFVKGIVSTVAFSSSTDSKVKLRCAFSSDEQQLQRIIKAAARKHTSDFGDRALELYEESAASSVVCSMATSASRGLCCIAFPNAVDINEADFLNTVFVSRRQRPGEWIRVLELETGVTLSALQQLKQNNRPTASLTEPLDLHALKNVQDQVAIAVDVDDTCISSGGWRVRGLGIYVGGVDSSYPRGVAYPGMGGLMYMLSMGAQRRERGKVRPVRNEVLPVVLASARPSTRFLFRPKSLYKDLARMYTHEAALLGAELQETGHIVKHENYMPVAQSVLLGKKYRGMSKFTGLWTLLQKGARLTRTDDSVFHDGTKMMFFGDTYEKDLPTGISLGIIAPQQYVASLMHLVYADEPQTSPLSIPQTFMNRSPGLVTLPEEAFPFKIPIANSSPAGNPQPFIVGVSLVFKVALPENLFNRIDQEDLLWDKQNGYPCDAMDTDTVWTVGELVDKLIRRIWASYRHTWMHTHLSELLGDSPLPPPPVFVRCLGVIEDNMSASVHLQHMHRSPATVLKPNDLGTPIIPFTTPLGAMVTARVLGMLDNHDLSELANLVGRAERSFNPPHHQAEAKAAKALLYDAKVAAGLFPIPAAALLGFERMRKDAIRSSMGRAYATHECKHETSKHLLSVGSPTLQPQEGSSWTSHLMALFTERICNMKATIVNACIATQQEVELLAANLGYLAEKFEMKSCDEMARPAGPANLLLEYMERMCAEHPNQCATLLRLLDDAATIADLRYQDAPEWKFAQTFLKANGLRLNKDPNCLSKSYNSVHTVCHLMCTRSHPDTPTRN</sequence>
<evidence type="ECO:0000313" key="2">
    <source>
        <dbReference type="RefSeq" id="XP_026192120.1"/>
    </source>
</evidence>
<organism evidence="1 2">
    <name type="scientific">Cyclospora cayetanensis</name>
    <dbReference type="NCBI Taxonomy" id="88456"/>
    <lineage>
        <taxon>Eukaryota</taxon>
        <taxon>Sar</taxon>
        <taxon>Alveolata</taxon>
        <taxon>Apicomplexa</taxon>
        <taxon>Conoidasida</taxon>
        <taxon>Coccidia</taxon>
        <taxon>Eucoccidiorida</taxon>
        <taxon>Eimeriorina</taxon>
        <taxon>Eimeriidae</taxon>
        <taxon>Cyclospora</taxon>
    </lineage>
</organism>
<evidence type="ECO:0000313" key="1">
    <source>
        <dbReference type="Proteomes" id="UP000515125"/>
    </source>
</evidence>
<dbReference type="AlphaFoldDB" id="A0A6P6RYD6"/>
<protein>
    <submittedName>
        <fullName evidence="2">Uncharacterized protein LOC34619555</fullName>
    </submittedName>
</protein>
<name>A0A6P6RYD6_9EIME</name>
<proteinExistence type="predicted"/>
<accession>A0A6P6RYD6</accession>
<reference evidence="2" key="1">
    <citation type="submission" date="2025-08" db="UniProtKB">
        <authorList>
            <consortium name="RefSeq"/>
        </authorList>
    </citation>
    <scope>IDENTIFICATION</scope>
</reference>